<dbReference type="PANTHER" id="PTHR10997:SF18">
    <property type="entry name" value="D-IMPORTIN 7_RANBP7"/>
    <property type="match status" value="1"/>
</dbReference>
<reference evidence="9 10" key="1">
    <citation type="journal article" date="2020" name="Nat. Food">
        <title>A phased Vanilla planifolia genome enables genetic improvement of flavour and production.</title>
        <authorList>
            <person name="Hasing T."/>
            <person name="Tang H."/>
            <person name="Brym M."/>
            <person name="Khazi F."/>
            <person name="Huang T."/>
            <person name="Chambers A.H."/>
        </authorList>
    </citation>
    <scope>NUCLEOTIDE SEQUENCE [LARGE SCALE GENOMIC DNA]</scope>
    <source>
        <tissue evidence="9">Leaf</tissue>
    </source>
</reference>
<evidence type="ECO:0000256" key="3">
    <source>
        <dbReference type="ARBA" id="ARBA00022448"/>
    </source>
</evidence>
<keyword evidence="6" id="KW-0539">Nucleus</keyword>
<dbReference type="Proteomes" id="UP000639772">
    <property type="component" value="Chromosome 6"/>
</dbReference>
<keyword evidence="5" id="KW-0653">Protein transport</keyword>
<dbReference type="GO" id="GO:0005635">
    <property type="term" value="C:nuclear envelope"/>
    <property type="evidence" value="ECO:0007669"/>
    <property type="project" value="TreeGrafter"/>
</dbReference>
<comment type="caution">
    <text evidence="9">The sequence shown here is derived from an EMBL/GenBank/DDBJ whole genome shotgun (WGS) entry which is preliminary data.</text>
</comment>
<dbReference type="EMBL" id="JADCNM010000006">
    <property type="protein sequence ID" value="KAG0478469.1"/>
    <property type="molecule type" value="Genomic_DNA"/>
</dbReference>
<feature type="compositionally biased region" description="Acidic residues" evidence="7">
    <location>
        <begin position="658"/>
        <end position="693"/>
    </location>
</feature>
<dbReference type="Pfam" id="PF03810">
    <property type="entry name" value="IBN_N"/>
    <property type="match status" value="1"/>
</dbReference>
<evidence type="ECO:0000256" key="1">
    <source>
        <dbReference type="ARBA" id="ARBA00004123"/>
    </source>
</evidence>
<dbReference type="InterPro" id="IPR016024">
    <property type="entry name" value="ARM-type_fold"/>
</dbReference>
<dbReference type="PROSITE" id="PS50166">
    <property type="entry name" value="IMPORTIN_B_NT"/>
    <property type="match status" value="1"/>
</dbReference>
<name>A0A835QY70_VANPL</name>
<sequence>MDLPRLAVILQAALSPIPEERKAAEESLNQFQYTPQHLVRLLQIIVDSNCDLAVRQVANEPQKISASDKGVVRENILAFIILVPQLLRAQLGECLKTIINADYPEQWPNLLQWIKFNLQSQDQIFGALYVLRILSRKYEFKSEEERLPVYHIVEETFAHLLNIFHRLIQIANPPTEVADLIKLIYAKYSGNLGFGGKLKVDDSDTEPLYTRFGDLKLQNPEHKAFAQMFQKNYAGKILECHLRLLNAIRSGDYMPDRIINLVLQYLNCSISRNSMYNLLQPQLDTVLFEIIFPLMCFNDNDQRLWNEDPHEYVRKGYGEFDEKTGKANLHKFVQFIVEILRRYDEAPLELKPFRKKDGALLAIGTLCDKLKQTEPYKSELETYLDDLSPMLPQLLDDFFRLMNEVENEDLVFTLETIVDKFGEEMAPYALGLCQNLAAAFWRCLNASEADDEGMTQIEPTLLPIMRKMLTTDGQDVFEEVLEMVSYMTFYSPSVSLEMWSLWPLMVEALNEWAIDYFENILIPLDNYISRGTAHFLACKEPDYQQSLWNMLSTNCKGQVDHWVEPYLRIVIERLRRAEKSSLKCLLIEVMLQEVKKGGARANFRREYDKKVCCLGLTSLLALSEEQLPAEALGRVFCATLELLVSYKDQVAEAKKDADVEDDDMDGFRTDDDEDESDKEMGDDEEEEGDELDGDEGRQSQAPKINYRQKGLQPEDEDDGDDSEEDYSDDEEMQSPIDEVDPFIFFVETVKGLQATNPARFQNLMQTLDFSHQALANGVAQHAEQRKIEIEKEKLEKAAST</sequence>
<evidence type="ECO:0000256" key="4">
    <source>
        <dbReference type="ARBA" id="ARBA00022490"/>
    </source>
</evidence>
<dbReference type="GO" id="GO:0006606">
    <property type="term" value="P:protein import into nucleus"/>
    <property type="evidence" value="ECO:0007669"/>
    <property type="project" value="TreeGrafter"/>
</dbReference>
<dbReference type="InterPro" id="IPR011989">
    <property type="entry name" value="ARM-like"/>
</dbReference>
<dbReference type="InterPro" id="IPR001494">
    <property type="entry name" value="Importin-beta_N"/>
</dbReference>
<evidence type="ECO:0000256" key="6">
    <source>
        <dbReference type="ARBA" id="ARBA00023242"/>
    </source>
</evidence>
<dbReference type="PANTHER" id="PTHR10997">
    <property type="entry name" value="IMPORTIN-7, 8, 11"/>
    <property type="match status" value="1"/>
</dbReference>
<keyword evidence="3" id="KW-0813">Transport</keyword>
<feature type="domain" description="Importin N-terminal" evidence="8">
    <location>
        <begin position="24"/>
        <end position="58"/>
    </location>
</feature>
<evidence type="ECO:0000256" key="5">
    <source>
        <dbReference type="ARBA" id="ARBA00022927"/>
    </source>
</evidence>
<feature type="compositionally biased region" description="Acidic residues" evidence="7">
    <location>
        <begin position="713"/>
        <end position="736"/>
    </location>
</feature>
<gene>
    <name evidence="9" type="ORF">HPP92_013188</name>
</gene>
<evidence type="ECO:0000256" key="7">
    <source>
        <dbReference type="SAM" id="MobiDB-lite"/>
    </source>
</evidence>
<proteinExistence type="predicted"/>
<accession>A0A835QY70</accession>
<evidence type="ECO:0000256" key="2">
    <source>
        <dbReference type="ARBA" id="ARBA00004496"/>
    </source>
</evidence>
<evidence type="ECO:0000313" key="9">
    <source>
        <dbReference type="EMBL" id="KAG0478469.1"/>
    </source>
</evidence>
<dbReference type="GO" id="GO:0031267">
    <property type="term" value="F:small GTPase binding"/>
    <property type="evidence" value="ECO:0007669"/>
    <property type="project" value="InterPro"/>
</dbReference>
<keyword evidence="4" id="KW-0963">Cytoplasm</keyword>
<dbReference type="Gene3D" id="1.25.10.10">
    <property type="entry name" value="Leucine-rich Repeat Variant"/>
    <property type="match status" value="2"/>
</dbReference>
<dbReference type="AlphaFoldDB" id="A0A835QY70"/>
<feature type="region of interest" description="Disordered" evidence="7">
    <location>
        <begin position="653"/>
        <end position="736"/>
    </location>
</feature>
<evidence type="ECO:0000259" key="8">
    <source>
        <dbReference type="PROSITE" id="PS50166"/>
    </source>
</evidence>
<dbReference type="SUPFAM" id="SSF48371">
    <property type="entry name" value="ARM repeat"/>
    <property type="match status" value="1"/>
</dbReference>
<evidence type="ECO:0000313" key="10">
    <source>
        <dbReference type="Proteomes" id="UP000639772"/>
    </source>
</evidence>
<comment type="subcellular location">
    <subcellularLocation>
        <location evidence="2">Cytoplasm</location>
    </subcellularLocation>
    <subcellularLocation>
        <location evidence="1">Nucleus</location>
    </subcellularLocation>
</comment>
<dbReference type="GO" id="GO:0005829">
    <property type="term" value="C:cytosol"/>
    <property type="evidence" value="ECO:0007669"/>
    <property type="project" value="TreeGrafter"/>
</dbReference>
<protein>
    <recommendedName>
        <fullName evidence="8">Importin N-terminal domain-containing protein</fullName>
    </recommendedName>
</protein>
<dbReference type="OrthoDB" id="760868at2759"/>
<organism evidence="9 10">
    <name type="scientific">Vanilla planifolia</name>
    <name type="common">Vanilla</name>
    <dbReference type="NCBI Taxonomy" id="51239"/>
    <lineage>
        <taxon>Eukaryota</taxon>
        <taxon>Viridiplantae</taxon>
        <taxon>Streptophyta</taxon>
        <taxon>Embryophyta</taxon>
        <taxon>Tracheophyta</taxon>
        <taxon>Spermatophyta</taxon>
        <taxon>Magnoliopsida</taxon>
        <taxon>Liliopsida</taxon>
        <taxon>Asparagales</taxon>
        <taxon>Orchidaceae</taxon>
        <taxon>Vanilloideae</taxon>
        <taxon>Vanilleae</taxon>
        <taxon>Vanilla</taxon>
    </lineage>
</organism>